<dbReference type="AlphaFoldDB" id="A0A6C0DUR0"/>
<proteinExistence type="predicted"/>
<feature type="compositionally biased region" description="Polar residues" evidence="1">
    <location>
        <begin position="185"/>
        <end position="210"/>
    </location>
</feature>
<feature type="compositionally biased region" description="Basic and acidic residues" evidence="1">
    <location>
        <begin position="211"/>
        <end position="226"/>
    </location>
</feature>
<dbReference type="EMBL" id="MN739677">
    <property type="protein sequence ID" value="QHT20364.1"/>
    <property type="molecule type" value="Genomic_DNA"/>
</dbReference>
<sequence>MEILEIDRKFTILSLENDVLVFEDISETFFIDKKYKDNLPSCCSVYGINENPDKEPVTLEYVLGFVGQCRPIDPNYVSDTEKHIFECTMTIKHNIKVSDSKGPIQSYTSDMVEKHYFEASLGDLEKYKYSDLQKLKDIHIIHNAKDKEILTLEKCIKYPKVIDHSGELSELPNLWSICTATSTNLDSTPTTNPAKLSKPASNPIINPVSNTKEKEKETEKEKEKDKEPVLLLEGFTKEQTANVKDFADNLRDGRGIRRRESLQEEVKHLKNILKNVSVSEHESPKEPENVVINFKQAAAPFSKTYNFEESLHSFTLDIICVYLKGQKLLYIEAKVYCEQYLYALMLPAIMITAMCSVISIALNAYTFGGIIVSCFTAINSFILSLITYLKLDAKAEAHKMTAYSFEKLQSVCEFSSGRILFSDPKLKLLEIMDDIGNQVKDIKEKNQFILPEAIRHKFPILYSTNVFSEVKRIQTREIILMNRMNNLINEGKVLQKRIDEKNAVEENTMNLNSIIADQDNIFVELIQHRRRYIDIDNDFKGEIEANIKKSERYRNNWCQWLKN</sequence>
<evidence type="ECO:0000256" key="2">
    <source>
        <dbReference type="SAM" id="Phobius"/>
    </source>
</evidence>
<organism evidence="3">
    <name type="scientific">viral metagenome</name>
    <dbReference type="NCBI Taxonomy" id="1070528"/>
    <lineage>
        <taxon>unclassified sequences</taxon>
        <taxon>metagenomes</taxon>
        <taxon>organismal metagenomes</taxon>
    </lineage>
</organism>
<evidence type="ECO:0000256" key="1">
    <source>
        <dbReference type="SAM" id="MobiDB-lite"/>
    </source>
</evidence>
<keyword evidence="2" id="KW-1133">Transmembrane helix</keyword>
<feature type="region of interest" description="Disordered" evidence="1">
    <location>
        <begin position="185"/>
        <end position="226"/>
    </location>
</feature>
<accession>A0A6C0DUR0</accession>
<evidence type="ECO:0000313" key="3">
    <source>
        <dbReference type="EMBL" id="QHT20364.1"/>
    </source>
</evidence>
<keyword evidence="2" id="KW-0472">Membrane</keyword>
<name>A0A6C0DUR0_9ZZZZ</name>
<feature type="transmembrane region" description="Helical" evidence="2">
    <location>
        <begin position="340"/>
        <end position="361"/>
    </location>
</feature>
<reference evidence="3" key="1">
    <citation type="journal article" date="2020" name="Nature">
        <title>Giant virus diversity and host interactions through global metagenomics.</title>
        <authorList>
            <person name="Schulz F."/>
            <person name="Roux S."/>
            <person name="Paez-Espino D."/>
            <person name="Jungbluth S."/>
            <person name="Walsh D.A."/>
            <person name="Denef V.J."/>
            <person name="McMahon K.D."/>
            <person name="Konstantinidis K.T."/>
            <person name="Eloe-Fadrosh E.A."/>
            <person name="Kyrpides N.C."/>
            <person name="Woyke T."/>
        </authorList>
    </citation>
    <scope>NUCLEOTIDE SEQUENCE</scope>
    <source>
        <strain evidence="3">GVMAG-M-3300023174-60</strain>
    </source>
</reference>
<protein>
    <submittedName>
        <fullName evidence="3">Uncharacterized protein</fullName>
    </submittedName>
</protein>
<feature type="transmembrane region" description="Helical" evidence="2">
    <location>
        <begin position="367"/>
        <end position="389"/>
    </location>
</feature>
<keyword evidence="2" id="KW-0812">Transmembrane</keyword>